<dbReference type="PROSITE" id="PS50943">
    <property type="entry name" value="HTH_CROC1"/>
    <property type="match status" value="1"/>
</dbReference>
<dbReference type="CDD" id="cd00093">
    <property type="entry name" value="HTH_XRE"/>
    <property type="match status" value="1"/>
</dbReference>
<evidence type="ECO:0000256" key="1">
    <source>
        <dbReference type="ARBA" id="ARBA00023125"/>
    </source>
</evidence>
<dbReference type="OrthoDB" id="189170at2"/>
<dbReference type="EMBL" id="PVEP01000003">
    <property type="protein sequence ID" value="PQV57211.1"/>
    <property type="molecule type" value="Genomic_DNA"/>
</dbReference>
<comment type="caution">
    <text evidence="3">The sequence shown here is derived from an EMBL/GenBank/DDBJ whole genome shotgun (WGS) entry which is preliminary data.</text>
</comment>
<name>A0A2S8S8Q7_9RHOB</name>
<dbReference type="CDD" id="cd02209">
    <property type="entry name" value="cupin_XRE_C"/>
    <property type="match status" value="1"/>
</dbReference>
<feature type="domain" description="HTH cro/C1-type" evidence="2">
    <location>
        <begin position="15"/>
        <end position="69"/>
    </location>
</feature>
<dbReference type="InterPro" id="IPR014710">
    <property type="entry name" value="RmlC-like_jellyroll"/>
</dbReference>
<dbReference type="InterPro" id="IPR011051">
    <property type="entry name" value="RmlC_Cupin_sf"/>
</dbReference>
<dbReference type="InterPro" id="IPR010982">
    <property type="entry name" value="Lambda_DNA-bd_dom_sf"/>
</dbReference>
<dbReference type="Pfam" id="PF07883">
    <property type="entry name" value="Cupin_2"/>
    <property type="match status" value="1"/>
</dbReference>
<evidence type="ECO:0000313" key="3">
    <source>
        <dbReference type="EMBL" id="PQV57211.1"/>
    </source>
</evidence>
<evidence type="ECO:0000259" key="2">
    <source>
        <dbReference type="PROSITE" id="PS50943"/>
    </source>
</evidence>
<keyword evidence="1" id="KW-0238">DNA-binding</keyword>
<dbReference type="PANTHER" id="PTHR46797:SF1">
    <property type="entry name" value="METHYLPHOSPHONATE SYNTHASE"/>
    <property type="match status" value="1"/>
</dbReference>
<dbReference type="GO" id="GO:0005829">
    <property type="term" value="C:cytosol"/>
    <property type="evidence" value="ECO:0007669"/>
    <property type="project" value="TreeGrafter"/>
</dbReference>
<dbReference type="InterPro" id="IPR050807">
    <property type="entry name" value="TransReg_Diox_bact_type"/>
</dbReference>
<reference evidence="3 4" key="1">
    <citation type="submission" date="2018-02" db="EMBL/GenBank/DDBJ databases">
        <title>Genomic Encyclopedia of Archaeal and Bacterial Type Strains, Phase II (KMG-II): from individual species to whole genera.</title>
        <authorList>
            <person name="Goeker M."/>
        </authorList>
    </citation>
    <scope>NUCLEOTIDE SEQUENCE [LARGE SCALE GENOMIC DNA]</scope>
    <source>
        <strain evidence="3 4">DSM 18921</strain>
    </source>
</reference>
<dbReference type="SUPFAM" id="SSF47413">
    <property type="entry name" value="lambda repressor-like DNA-binding domains"/>
    <property type="match status" value="1"/>
</dbReference>
<dbReference type="GO" id="GO:0003677">
    <property type="term" value="F:DNA binding"/>
    <property type="evidence" value="ECO:0007669"/>
    <property type="project" value="UniProtKB-KW"/>
</dbReference>
<gene>
    <name evidence="3" type="ORF">LX70_02072</name>
</gene>
<dbReference type="PANTHER" id="PTHR46797">
    <property type="entry name" value="HTH-TYPE TRANSCRIPTIONAL REGULATOR"/>
    <property type="match status" value="1"/>
</dbReference>
<dbReference type="SUPFAM" id="SSF51182">
    <property type="entry name" value="RmlC-like cupins"/>
    <property type="match status" value="1"/>
</dbReference>
<sequence length="186" mass="19654">MSSRTSIHDRLAASLKEARRAKGLSLEAVAKLSGVSRSMVSQIERGESSPTVATLWNLTQALQVDFAGLLEGRTAPGIEVIRASDAPVIGGRGQGVTIRILSPAEAAGEHEVYELRFEAGGELVSDPHGPGCREHLTVLEGTLGVTSGEETSRLGTGDTARYFADRPHRIEAIGTTARAILIVQNS</sequence>
<dbReference type="AlphaFoldDB" id="A0A2S8S8Q7"/>
<keyword evidence="4" id="KW-1185">Reference proteome</keyword>
<accession>A0A2S8S8Q7</accession>
<protein>
    <submittedName>
        <fullName evidence="3">XRE family transcriptional regulator</fullName>
    </submittedName>
</protein>
<dbReference type="GO" id="GO:0003700">
    <property type="term" value="F:DNA-binding transcription factor activity"/>
    <property type="evidence" value="ECO:0007669"/>
    <property type="project" value="TreeGrafter"/>
</dbReference>
<dbReference type="Proteomes" id="UP000238338">
    <property type="component" value="Unassembled WGS sequence"/>
</dbReference>
<dbReference type="Gene3D" id="1.10.260.40">
    <property type="entry name" value="lambda repressor-like DNA-binding domains"/>
    <property type="match status" value="1"/>
</dbReference>
<dbReference type="Pfam" id="PF01381">
    <property type="entry name" value="HTH_3"/>
    <property type="match status" value="1"/>
</dbReference>
<evidence type="ECO:0000313" key="4">
    <source>
        <dbReference type="Proteomes" id="UP000238338"/>
    </source>
</evidence>
<dbReference type="InterPro" id="IPR001387">
    <property type="entry name" value="Cro/C1-type_HTH"/>
</dbReference>
<dbReference type="SMART" id="SM00530">
    <property type="entry name" value="HTH_XRE"/>
    <property type="match status" value="1"/>
</dbReference>
<proteinExistence type="predicted"/>
<dbReference type="InterPro" id="IPR013096">
    <property type="entry name" value="Cupin_2"/>
</dbReference>
<dbReference type="Gene3D" id="2.60.120.10">
    <property type="entry name" value="Jelly Rolls"/>
    <property type="match status" value="1"/>
</dbReference>
<organism evidence="3 4">
    <name type="scientific">Albidovulum denitrificans</name>
    <dbReference type="NCBI Taxonomy" id="404881"/>
    <lineage>
        <taxon>Bacteria</taxon>
        <taxon>Pseudomonadati</taxon>
        <taxon>Pseudomonadota</taxon>
        <taxon>Alphaproteobacteria</taxon>
        <taxon>Rhodobacterales</taxon>
        <taxon>Paracoccaceae</taxon>
        <taxon>Albidovulum</taxon>
    </lineage>
</organism>